<dbReference type="EMBL" id="SRLO01000349">
    <property type="protein sequence ID" value="TNN59766.1"/>
    <property type="molecule type" value="Genomic_DNA"/>
</dbReference>
<proteinExistence type="predicted"/>
<sequence length="217" mass="23352">MMRYCVAPATPVQPSLTVLPRDSTTLSTVESSDSAFVLITLVPMKCPHMGLTHERQMPHLPILNLAVATGPSVLPSYSGMMVTMYSVSDCSLDKGGLTCAGVEDGRGRSAPGEQGVEADHVLRVGLKGLQGESVALHRRRRLIPAHGKREEACLDQAETGNRHTITSIDPSCFGTHLGAHKRKKCVQLFEIPNKEDEITTGLGGKLSQFISVCALYT</sequence>
<keyword evidence="2" id="KW-1185">Reference proteome</keyword>
<evidence type="ECO:0000313" key="2">
    <source>
        <dbReference type="Proteomes" id="UP000314294"/>
    </source>
</evidence>
<dbReference type="Proteomes" id="UP000314294">
    <property type="component" value="Unassembled WGS sequence"/>
</dbReference>
<name>A0A4Z2H1V5_9TELE</name>
<gene>
    <name evidence="1" type="ORF">EYF80_030039</name>
</gene>
<evidence type="ECO:0000313" key="1">
    <source>
        <dbReference type="EMBL" id="TNN59766.1"/>
    </source>
</evidence>
<comment type="caution">
    <text evidence="1">The sequence shown here is derived from an EMBL/GenBank/DDBJ whole genome shotgun (WGS) entry which is preliminary data.</text>
</comment>
<protein>
    <submittedName>
        <fullName evidence="1">Uncharacterized protein</fullName>
    </submittedName>
</protein>
<organism evidence="1 2">
    <name type="scientific">Liparis tanakae</name>
    <name type="common">Tanaka's snailfish</name>
    <dbReference type="NCBI Taxonomy" id="230148"/>
    <lineage>
        <taxon>Eukaryota</taxon>
        <taxon>Metazoa</taxon>
        <taxon>Chordata</taxon>
        <taxon>Craniata</taxon>
        <taxon>Vertebrata</taxon>
        <taxon>Euteleostomi</taxon>
        <taxon>Actinopterygii</taxon>
        <taxon>Neopterygii</taxon>
        <taxon>Teleostei</taxon>
        <taxon>Neoteleostei</taxon>
        <taxon>Acanthomorphata</taxon>
        <taxon>Eupercaria</taxon>
        <taxon>Perciformes</taxon>
        <taxon>Cottioidei</taxon>
        <taxon>Cottales</taxon>
        <taxon>Liparidae</taxon>
        <taxon>Liparis</taxon>
    </lineage>
</organism>
<dbReference type="AlphaFoldDB" id="A0A4Z2H1V5"/>
<reference evidence="1 2" key="1">
    <citation type="submission" date="2019-03" db="EMBL/GenBank/DDBJ databases">
        <title>First draft genome of Liparis tanakae, snailfish: a comprehensive survey of snailfish specific genes.</title>
        <authorList>
            <person name="Kim W."/>
            <person name="Song I."/>
            <person name="Jeong J.-H."/>
            <person name="Kim D."/>
            <person name="Kim S."/>
            <person name="Ryu S."/>
            <person name="Song J.Y."/>
            <person name="Lee S.K."/>
        </authorList>
    </citation>
    <scope>NUCLEOTIDE SEQUENCE [LARGE SCALE GENOMIC DNA]</scope>
    <source>
        <tissue evidence="1">Muscle</tissue>
    </source>
</reference>
<accession>A0A4Z2H1V5</accession>